<dbReference type="PANTHER" id="PTHR47331">
    <property type="entry name" value="PHD-TYPE DOMAIN-CONTAINING PROTEIN"/>
    <property type="match status" value="1"/>
</dbReference>
<dbReference type="Proteomes" id="UP001258017">
    <property type="component" value="Unassembled WGS sequence"/>
</dbReference>
<reference evidence="1" key="1">
    <citation type="submission" date="2021-08" db="EMBL/GenBank/DDBJ databases">
        <authorList>
            <person name="Misof B."/>
            <person name="Oliver O."/>
            <person name="Podsiadlowski L."/>
            <person name="Donath A."/>
            <person name="Peters R."/>
            <person name="Mayer C."/>
            <person name="Rust J."/>
            <person name="Gunkel S."/>
            <person name="Lesny P."/>
            <person name="Martin S."/>
            <person name="Oeyen J.P."/>
            <person name="Petersen M."/>
            <person name="Panagiotis P."/>
            <person name="Wilbrandt J."/>
            <person name="Tanja T."/>
        </authorList>
    </citation>
    <scope>NUCLEOTIDE SEQUENCE</scope>
    <source>
        <strain evidence="1">GBR_01_08_01A</strain>
        <tissue evidence="1">Thorax + abdomen</tissue>
    </source>
</reference>
<dbReference type="PANTHER" id="PTHR47331:SF5">
    <property type="entry name" value="RIBONUCLEASE H"/>
    <property type="match status" value="1"/>
</dbReference>
<dbReference type="Gene3D" id="3.10.10.10">
    <property type="entry name" value="HIV Type 1 Reverse Transcriptase, subunit A, domain 1"/>
    <property type="match status" value="1"/>
</dbReference>
<evidence type="ECO:0008006" key="3">
    <source>
        <dbReference type="Google" id="ProtNLM"/>
    </source>
</evidence>
<comment type="caution">
    <text evidence="1">The sequence shown here is derived from an EMBL/GenBank/DDBJ whole genome shotgun (WGS) entry which is preliminary data.</text>
</comment>
<organism evidence="1 2">
    <name type="scientific">Odynerus spinipes</name>
    <dbReference type="NCBI Taxonomy" id="1348599"/>
    <lineage>
        <taxon>Eukaryota</taxon>
        <taxon>Metazoa</taxon>
        <taxon>Ecdysozoa</taxon>
        <taxon>Arthropoda</taxon>
        <taxon>Hexapoda</taxon>
        <taxon>Insecta</taxon>
        <taxon>Pterygota</taxon>
        <taxon>Neoptera</taxon>
        <taxon>Endopterygota</taxon>
        <taxon>Hymenoptera</taxon>
        <taxon>Apocrita</taxon>
        <taxon>Aculeata</taxon>
        <taxon>Vespoidea</taxon>
        <taxon>Vespidae</taxon>
        <taxon>Eumeninae</taxon>
        <taxon>Odynerus</taxon>
    </lineage>
</organism>
<name>A0AAD9RGP0_9HYME</name>
<dbReference type="EMBL" id="JAIFRP010000192">
    <property type="protein sequence ID" value="KAK2578706.1"/>
    <property type="molecule type" value="Genomic_DNA"/>
</dbReference>
<dbReference type="CDD" id="cd01644">
    <property type="entry name" value="RT_pepA17"/>
    <property type="match status" value="1"/>
</dbReference>
<dbReference type="AlphaFoldDB" id="A0AAD9RGP0"/>
<dbReference type="GO" id="GO:0071897">
    <property type="term" value="P:DNA biosynthetic process"/>
    <property type="evidence" value="ECO:0007669"/>
    <property type="project" value="UniProtKB-ARBA"/>
</dbReference>
<dbReference type="SUPFAM" id="SSF56672">
    <property type="entry name" value="DNA/RNA polymerases"/>
    <property type="match status" value="1"/>
</dbReference>
<evidence type="ECO:0000313" key="2">
    <source>
        <dbReference type="Proteomes" id="UP001258017"/>
    </source>
</evidence>
<proteinExistence type="predicted"/>
<gene>
    <name evidence="1" type="ORF">KPH14_012662</name>
</gene>
<dbReference type="InterPro" id="IPR043502">
    <property type="entry name" value="DNA/RNA_pol_sf"/>
</dbReference>
<accession>A0AAD9RGP0</accession>
<evidence type="ECO:0000313" key="1">
    <source>
        <dbReference type="EMBL" id="KAK2578706.1"/>
    </source>
</evidence>
<protein>
    <recommendedName>
        <fullName evidence="3">Reverse transcriptase domain-containing protein</fullName>
    </recommendedName>
</protein>
<dbReference type="InterPro" id="IPR043128">
    <property type="entry name" value="Rev_trsase/Diguanyl_cyclase"/>
</dbReference>
<reference evidence="1" key="2">
    <citation type="journal article" date="2023" name="Commun. Biol.">
        <title>Intrasexual cuticular hydrocarbon dimorphism in a wasp sheds light on hydrocarbon biosynthesis genes in Hymenoptera.</title>
        <authorList>
            <person name="Moris V.C."/>
            <person name="Podsiadlowski L."/>
            <person name="Martin S."/>
            <person name="Oeyen J.P."/>
            <person name="Donath A."/>
            <person name="Petersen M."/>
            <person name="Wilbrandt J."/>
            <person name="Misof B."/>
            <person name="Liedtke D."/>
            <person name="Thamm M."/>
            <person name="Scheiner R."/>
            <person name="Schmitt T."/>
            <person name="Niehuis O."/>
        </authorList>
    </citation>
    <scope>NUCLEOTIDE SEQUENCE</scope>
    <source>
        <strain evidence="1">GBR_01_08_01A</strain>
    </source>
</reference>
<feature type="non-terminal residue" evidence="1">
    <location>
        <position position="1"/>
    </location>
</feature>
<sequence>RFWELERVPDRLPLTAAEKACEDHFAATISRNPKGRYIVHLPFLTDSPQLGKLSTVALRQFLRLEKRLARQLLLRQAYCTFMRDYLDSGHMELLPADTDCLGYESYYIPHHPVHRPDDPPTKLRVVFNASCASSNGRSLNDLLHSGPKLQADIAALLHRFRLPTIVFTADIRQMYRQIVLTPTHRYYQRIFWRFSSEEPLQTYRLTTVTYGVSAAPFLALRTLRQLAHDEDAKYPAAADVLRESVYVDDILTGADSPASALALRHQLQHLLTAGGFELRKWASNHPPLLHDLPADYLRTPAHSSFSDASLGIPLDRDPVIKVLGLGWNPTADHFFYAVRLGAPARTKRMILSQMARIFDPLGSTEIKPCLRPPPSPGKRLKANSPSFRVSPFRADYITAPLTASLTSSASVTPLS</sequence>
<keyword evidence="2" id="KW-1185">Reference proteome</keyword>
<dbReference type="Gene3D" id="3.30.70.270">
    <property type="match status" value="1"/>
</dbReference>